<keyword evidence="1" id="KW-1133">Transmembrane helix</keyword>
<dbReference type="InterPro" id="IPR012373">
    <property type="entry name" value="Ferrdict_sens_TM"/>
</dbReference>
<evidence type="ECO:0000259" key="3">
    <source>
        <dbReference type="Pfam" id="PF16344"/>
    </source>
</evidence>
<dbReference type="InterPro" id="IPR032508">
    <property type="entry name" value="FecR_C"/>
</dbReference>
<organism evidence="4 5">
    <name type="scientific">Chitinophaga filiformis</name>
    <name type="common">Myxococcus filiformis</name>
    <name type="synonym">Flexibacter filiformis</name>
    <dbReference type="NCBI Taxonomy" id="104663"/>
    <lineage>
        <taxon>Bacteria</taxon>
        <taxon>Pseudomonadati</taxon>
        <taxon>Bacteroidota</taxon>
        <taxon>Chitinophagia</taxon>
        <taxon>Chitinophagales</taxon>
        <taxon>Chitinophagaceae</taxon>
        <taxon>Chitinophaga</taxon>
    </lineage>
</organism>
<accession>A0A1G8C646</accession>
<protein>
    <submittedName>
        <fullName evidence="4">FecR protein</fullName>
    </submittedName>
</protein>
<keyword evidence="1" id="KW-0812">Transmembrane</keyword>
<dbReference type="Pfam" id="PF16344">
    <property type="entry name" value="FecR_C"/>
    <property type="match status" value="1"/>
</dbReference>
<evidence type="ECO:0000313" key="4">
    <source>
        <dbReference type="EMBL" id="SDH40793.1"/>
    </source>
</evidence>
<evidence type="ECO:0000259" key="2">
    <source>
        <dbReference type="Pfam" id="PF04773"/>
    </source>
</evidence>
<dbReference type="OrthoDB" id="629393at2"/>
<dbReference type="PANTHER" id="PTHR30273:SF2">
    <property type="entry name" value="PROTEIN FECR"/>
    <property type="match status" value="1"/>
</dbReference>
<keyword evidence="1" id="KW-0472">Membrane</keyword>
<dbReference type="PANTHER" id="PTHR30273">
    <property type="entry name" value="PERIPLASMIC SIGNAL SENSOR AND SIGMA FACTOR ACTIVATOR FECR-RELATED"/>
    <property type="match status" value="1"/>
</dbReference>
<dbReference type="RefSeq" id="WP_089837998.1">
    <property type="nucleotide sequence ID" value="NZ_FNBN01000012.1"/>
</dbReference>
<dbReference type="Gene3D" id="3.55.50.30">
    <property type="match status" value="1"/>
</dbReference>
<reference evidence="4 5" key="1">
    <citation type="submission" date="2016-10" db="EMBL/GenBank/DDBJ databases">
        <authorList>
            <person name="de Groot N.N."/>
        </authorList>
    </citation>
    <scope>NUCLEOTIDE SEQUENCE [LARGE SCALE GENOMIC DNA]</scope>
    <source>
        <strain evidence="4 5">DSM 527</strain>
    </source>
</reference>
<dbReference type="GO" id="GO:0016989">
    <property type="term" value="F:sigma factor antagonist activity"/>
    <property type="evidence" value="ECO:0007669"/>
    <property type="project" value="TreeGrafter"/>
</dbReference>
<dbReference type="InterPro" id="IPR006860">
    <property type="entry name" value="FecR"/>
</dbReference>
<dbReference type="Gene3D" id="2.60.120.1440">
    <property type="match status" value="1"/>
</dbReference>
<evidence type="ECO:0000313" key="5">
    <source>
        <dbReference type="Proteomes" id="UP000199045"/>
    </source>
</evidence>
<feature type="domain" description="Protein FecR C-terminal" evidence="3">
    <location>
        <begin position="300"/>
        <end position="369"/>
    </location>
</feature>
<sequence length="372" mass="41102">MGVSFKALLHKYNAGECTPEEKAIIESWYDQLELPDLEELTDDQLLEIELLIPHLPTKQRNRLPWMSVAAAVAVLVIAGGYFWYHFRNVPERQPVAVTQHDAPPGSNKAVLTLANGQHIILEDAMEGELAQQGGIIIKKKAEGELNYSGEEIPDDEAPVMINTVSTPRGGQHHLVLADGTQVWLNAASSVTYPVAFKGGERAVEITGEAFFEVAQRADQPFRVVCKGQRIDVLGTHFNVNAYPDEPVIKTTLLQGAVRVTADGGESAVLKPGQQAILNNLQHVKVSAVDPEVAIDWKEGDFIFKNETLPDIMRKVSRWYDVDVDYGHYSHSTLTFSGEISRSRNLSVVLKMLESTAAVKFTVKNNHITIADQ</sequence>
<proteinExistence type="predicted"/>
<dbReference type="STRING" id="104663.SAMN04488121_11230"/>
<feature type="domain" description="FecR protein" evidence="2">
    <location>
        <begin position="163"/>
        <end position="258"/>
    </location>
</feature>
<dbReference type="Pfam" id="PF04773">
    <property type="entry name" value="FecR"/>
    <property type="match status" value="1"/>
</dbReference>
<dbReference type="Proteomes" id="UP000199045">
    <property type="component" value="Unassembled WGS sequence"/>
</dbReference>
<evidence type="ECO:0000256" key="1">
    <source>
        <dbReference type="SAM" id="Phobius"/>
    </source>
</evidence>
<name>A0A1G8C646_CHIFI</name>
<dbReference type="EMBL" id="FNBN01000012">
    <property type="protein sequence ID" value="SDH40793.1"/>
    <property type="molecule type" value="Genomic_DNA"/>
</dbReference>
<gene>
    <name evidence="4" type="ORF">SAMN04488121_11230</name>
</gene>
<dbReference type="AlphaFoldDB" id="A0A1G8C646"/>
<dbReference type="PIRSF" id="PIRSF018266">
    <property type="entry name" value="FecR"/>
    <property type="match status" value="1"/>
</dbReference>
<feature type="transmembrane region" description="Helical" evidence="1">
    <location>
        <begin position="63"/>
        <end position="84"/>
    </location>
</feature>